<dbReference type="CDD" id="cd18564">
    <property type="entry name" value="ABC_6TM_exporter_like"/>
    <property type="match status" value="1"/>
</dbReference>
<name>A0ABS9T940_9PSEU</name>
<dbReference type="RefSeq" id="WP_241035088.1">
    <property type="nucleotide sequence ID" value="NZ_BAAAJF010000018.1"/>
</dbReference>
<dbReference type="SUPFAM" id="SSF90123">
    <property type="entry name" value="ABC transporter transmembrane region"/>
    <property type="match status" value="1"/>
</dbReference>
<evidence type="ECO:0000259" key="11">
    <source>
        <dbReference type="PROSITE" id="PS50929"/>
    </source>
</evidence>
<evidence type="ECO:0000256" key="5">
    <source>
        <dbReference type="ARBA" id="ARBA00022989"/>
    </source>
</evidence>
<feature type="transmembrane region" description="Helical" evidence="9">
    <location>
        <begin position="192"/>
        <end position="210"/>
    </location>
</feature>
<dbReference type="Gene3D" id="1.20.1560.10">
    <property type="entry name" value="ABC transporter type 1, transmembrane domain"/>
    <property type="match status" value="1"/>
</dbReference>
<keyword evidence="5 9" id="KW-1133">Transmembrane helix</keyword>
<evidence type="ECO:0000313" key="12">
    <source>
        <dbReference type="EMBL" id="MCH6165052.1"/>
    </source>
</evidence>
<keyword evidence="6 9" id="KW-0472">Membrane</keyword>
<dbReference type="EMBL" id="JAKXMK010000004">
    <property type="protein sequence ID" value="MCH6165052.1"/>
    <property type="molecule type" value="Genomic_DNA"/>
</dbReference>
<feature type="transmembrane region" description="Helical" evidence="9">
    <location>
        <begin position="40"/>
        <end position="63"/>
    </location>
</feature>
<gene>
    <name evidence="12" type="ORF">MMF94_05095</name>
</gene>
<dbReference type="InterPro" id="IPR017871">
    <property type="entry name" value="ABC_transporter-like_CS"/>
</dbReference>
<dbReference type="Pfam" id="PF00664">
    <property type="entry name" value="ABC_membrane"/>
    <property type="match status" value="1"/>
</dbReference>
<comment type="caution">
    <text evidence="12">The sequence shown here is derived from an EMBL/GenBank/DDBJ whole genome shotgun (WGS) entry which is preliminary data.</text>
</comment>
<dbReference type="Gene3D" id="3.40.50.300">
    <property type="entry name" value="P-loop containing nucleotide triphosphate hydrolases"/>
    <property type="match status" value="1"/>
</dbReference>
<dbReference type="InterPro" id="IPR003593">
    <property type="entry name" value="AAA+_ATPase"/>
</dbReference>
<feature type="compositionally biased region" description="Basic and acidic residues" evidence="8">
    <location>
        <begin position="611"/>
        <end position="627"/>
    </location>
</feature>
<sequence>MSGTDSGPDPAPQHSGTSSVTVMPARTILRTFGPFLRPQWPGCVLAGLLAVAGTGVALLKPWPLKYLFDEVLLPGGGPVRPDVQSILLLIVVALAGVALLDSLVGAARSYALTYVGERVAAAIRTRLYDHLQRLSLSYHERTPTGELTTRLTGDVDKVRGLLTSTLVDASTNALTLLSMVGVLLVLDWQLSVALLLVLPLLMLTVASFRARIRAVEENAREVEGDLAAVAQESLVAVKLIKATGREEHESRRFRGRSDDSVAAVLRTARTSTFFGGAVDAVVAVAVAGLVGLGAQRVLAGALTPGDLVIFTSYLRDFFGPTRALSKLPAQLTRAGVRAARIADTLKRTPDVVDRPDARVADPPRHRIALEGVGFAYAPGHPVLREVDLTVPVGTTLAVVGPTGAGKSTIAALLCRLQDPTSGRVLLDDEDLRDLTSDSLHTHVGLVPQEAMLFRASVRENIAYARPGASAAEIEHAARVAQAHDFVLALPDGYDTVLAERGATLSGGQRQRLALARAVLQDCCVLVLDEPTTGLDARSEDAVLRALQQVSSGRTTVIITHRMAAAMTADDIVVLDAGRVVERGKHHQLIAAGGLYTEMCRLQGLTGPSTALHDEETSYEHRSARQLETEPAQPSPT</sequence>
<dbReference type="Proteomes" id="UP001299970">
    <property type="component" value="Unassembled WGS sequence"/>
</dbReference>
<dbReference type="InterPro" id="IPR011527">
    <property type="entry name" value="ABC1_TM_dom"/>
</dbReference>
<keyword evidence="3" id="KW-0547">Nucleotide-binding</keyword>
<keyword evidence="4 12" id="KW-0067">ATP-binding</keyword>
<accession>A0ABS9T940</accession>
<dbReference type="InterPro" id="IPR039421">
    <property type="entry name" value="Type_1_exporter"/>
</dbReference>
<evidence type="ECO:0000256" key="9">
    <source>
        <dbReference type="SAM" id="Phobius"/>
    </source>
</evidence>
<keyword evidence="7" id="KW-0175">Coiled coil</keyword>
<evidence type="ECO:0000256" key="7">
    <source>
        <dbReference type="SAM" id="Coils"/>
    </source>
</evidence>
<proteinExistence type="predicted"/>
<reference evidence="12 13" key="1">
    <citation type="submission" date="2022-03" db="EMBL/GenBank/DDBJ databases">
        <title>Pseudonocardia alaer sp. nov., a novel actinomycete isolated from reed forest soil.</title>
        <authorList>
            <person name="Wang L."/>
        </authorList>
    </citation>
    <scope>NUCLEOTIDE SEQUENCE [LARGE SCALE GENOMIC DNA]</scope>
    <source>
        <strain evidence="12 13">Y-16303</strain>
    </source>
</reference>
<keyword evidence="13" id="KW-1185">Reference proteome</keyword>
<evidence type="ECO:0000256" key="4">
    <source>
        <dbReference type="ARBA" id="ARBA00022840"/>
    </source>
</evidence>
<dbReference type="PANTHER" id="PTHR24221:SF654">
    <property type="entry name" value="ATP-BINDING CASSETTE SUB-FAMILY B MEMBER 6"/>
    <property type="match status" value="1"/>
</dbReference>
<evidence type="ECO:0000313" key="13">
    <source>
        <dbReference type="Proteomes" id="UP001299970"/>
    </source>
</evidence>
<dbReference type="SMART" id="SM00382">
    <property type="entry name" value="AAA"/>
    <property type="match status" value="1"/>
</dbReference>
<feature type="transmembrane region" description="Helical" evidence="9">
    <location>
        <begin position="83"/>
        <end position="104"/>
    </location>
</feature>
<feature type="domain" description="ABC transporter" evidence="10">
    <location>
        <begin position="367"/>
        <end position="601"/>
    </location>
</feature>
<dbReference type="InterPro" id="IPR003439">
    <property type="entry name" value="ABC_transporter-like_ATP-bd"/>
</dbReference>
<dbReference type="InterPro" id="IPR036640">
    <property type="entry name" value="ABC1_TM_sf"/>
</dbReference>
<dbReference type="Pfam" id="PF00005">
    <property type="entry name" value="ABC_tran"/>
    <property type="match status" value="1"/>
</dbReference>
<comment type="subcellular location">
    <subcellularLocation>
        <location evidence="1">Cell membrane</location>
        <topology evidence="1">Multi-pass membrane protein</topology>
    </subcellularLocation>
</comment>
<feature type="region of interest" description="Disordered" evidence="8">
    <location>
        <begin position="606"/>
        <end position="636"/>
    </location>
</feature>
<evidence type="ECO:0000256" key="6">
    <source>
        <dbReference type="ARBA" id="ARBA00023136"/>
    </source>
</evidence>
<dbReference type="InterPro" id="IPR027417">
    <property type="entry name" value="P-loop_NTPase"/>
</dbReference>
<evidence type="ECO:0000259" key="10">
    <source>
        <dbReference type="PROSITE" id="PS50893"/>
    </source>
</evidence>
<dbReference type="PROSITE" id="PS50893">
    <property type="entry name" value="ABC_TRANSPORTER_2"/>
    <property type="match status" value="1"/>
</dbReference>
<keyword evidence="2 9" id="KW-0812">Transmembrane</keyword>
<protein>
    <submittedName>
        <fullName evidence="12">ABC transporter ATP-binding protein/permease</fullName>
    </submittedName>
</protein>
<dbReference type="PROSITE" id="PS00211">
    <property type="entry name" value="ABC_TRANSPORTER_1"/>
    <property type="match status" value="1"/>
</dbReference>
<evidence type="ECO:0000256" key="3">
    <source>
        <dbReference type="ARBA" id="ARBA00022741"/>
    </source>
</evidence>
<feature type="coiled-coil region" evidence="7">
    <location>
        <begin position="205"/>
        <end position="232"/>
    </location>
</feature>
<evidence type="ECO:0000256" key="1">
    <source>
        <dbReference type="ARBA" id="ARBA00004651"/>
    </source>
</evidence>
<organism evidence="12 13">
    <name type="scientific">Pseudonocardia alaniniphila</name>
    <dbReference type="NCBI Taxonomy" id="75291"/>
    <lineage>
        <taxon>Bacteria</taxon>
        <taxon>Bacillati</taxon>
        <taxon>Actinomycetota</taxon>
        <taxon>Actinomycetes</taxon>
        <taxon>Pseudonocardiales</taxon>
        <taxon>Pseudonocardiaceae</taxon>
        <taxon>Pseudonocardia</taxon>
    </lineage>
</organism>
<evidence type="ECO:0000256" key="2">
    <source>
        <dbReference type="ARBA" id="ARBA00022692"/>
    </source>
</evidence>
<dbReference type="PANTHER" id="PTHR24221">
    <property type="entry name" value="ATP-BINDING CASSETTE SUB-FAMILY B"/>
    <property type="match status" value="1"/>
</dbReference>
<evidence type="ECO:0000256" key="8">
    <source>
        <dbReference type="SAM" id="MobiDB-lite"/>
    </source>
</evidence>
<feature type="transmembrane region" description="Helical" evidence="9">
    <location>
        <begin position="273"/>
        <end position="294"/>
    </location>
</feature>
<dbReference type="GO" id="GO:0005524">
    <property type="term" value="F:ATP binding"/>
    <property type="evidence" value="ECO:0007669"/>
    <property type="project" value="UniProtKB-KW"/>
</dbReference>
<dbReference type="SUPFAM" id="SSF52540">
    <property type="entry name" value="P-loop containing nucleoside triphosphate hydrolases"/>
    <property type="match status" value="1"/>
</dbReference>
<feature type="domain" description="ABC transmembrane type-1" evidence="11">
    <location>
        <begin position="44"/>
        <end position="333"/>
    </location>
</feature>
<dbReference type="PROSITE" id="PS50929">
    <property type="entry name" value="ABC_TM1F"/>
    <property type="match status" value="1"/>
</dbReference>